<gene>
    <name evidence="2" type="ORF">RFULGI_LOCUS9962</name>
</gene>
<reference evidence="2" key="1">
    <citation type="submission" date="2021-06" db="EMBL/GenBank/DDBJ databases">
        <authorList>
            <person name="Kallberg Y."/>
            <person name="Tangrot J."/>
            <person name="Rosling A."/>
        </authorList>
    </citation>
    <scope>NUCLEOTIDE SEQUENCE</scope>
    <source>
        <strain evidence="2">IN212</strain>
    </source>
</reference>
<name>A0A9N9HKB6_9GLOM</name>
<evidence type="ECO:0000313" key="2">
    <source>
        <dbReference type="EMBL" id="CAG8690042.1"/>
    </source>
</evidence>
<comment type="caution">
    <text evidence="2">The sequence shown here is derived from an EMBL/GenBank/DDBJ whole genome shotgun (WGS) entry which is preliminary data.</text>
</comment>
<proteinExistence type="predicted"/>
<dbReference type="OrthoDB" id="19344at2759"/>
<keyword evidence="3" id="KW-1185">Reference proteome</keyword>
<feature type="non-terminal residue" evidence="2">
    <location>
        <position position="58"/>
    </location>
</feature>
<feature type="region of interest" description="Disordered" evidence="1">
    <location>
        <begin position="37"/>
        <end position="58"/>
    </location>
</feature>
<feature type="compositionally biased region" description="Polar residues" evidence="1">
    <location>
        <begin position="44"/>
        <end position="58"/>
    </location>
</feature>
<evidence type="ECO:0000256" key="1">
    <source>
        <dbReference type="SAM" id="MobiDB-lite"/>
    </source>
</evidence>
<dbReference type="AlphaFoldDB" id="A0A9N9HKB6"/>
<protein>
    <submittedName>
        <fullName evidence="2">7285_t:CDS:1</fullName>
    </submittedName>
</protein>
<evidence type="ECO:0000313" key="3">
    <source>
        <dbReference type="Proteomes" id="UP000789396"/>
    </source>
</evidence>
<accession>A0A9N9HKB6</accession>
<sequence>MCICWHYRAKRLGHGPFYVGDTDSDGKPLVPDEQTRLLDGGIHGQSTTSSRYNNTVPD</sequence>
<dbReference type="Proteomes" id="UP000789396">
    <property type="component" value="Unassembled WGS sequence"/>
</dbReference>
<organism evidence="2 3">
    <name type="scientific">Racocetra fulgida</name>
    <dbReference type="NCBI Taxonomy" id="60492"/>
    <lineage>
        <taxon>Eukaryota</taxon>
        <taxon>Fungi</taxon>
        <taxon>Fungi incertae sedis</taxon>
        <taxon>Mucoromycota</taxon>
        <taxon>Glomeromycotina</taxon>
        <taxon>Glomeromycetes</taxon>
        <taxon>Diversisporales</taxon>
        <taxon>Gigasporaceae</taxon>
        <taxon>Racocetra</taxon>
    </lineage>
</organism>
<dbReference type="EMBL" id="CAJVPZ010018745">
    <property type="protein sequence ID" value="CAG8690042.1"/>
    <property type="molecule type" value="Genomic_DNA"/>
</dbReference>